<keyword evidence="13 20" id="KW-1133">Transmembrane helix</keyword>
<evidence type="ECO:0000313" key="24">
    <source>
        <dbReference type="Proteomes" id="UP001196413"/>
    </source>
</evidence>
<keyword evidence="5" id="KW-1003">Cell membrane</keyword>
<feature type="transmembrane region" description="Helical" evidence="20">
    <location>
        <begin position="802"/>
        <end position="822"/>
    </location>
</feature>
<sequence>MAIVVIVAMIDSAQSTNCSAADATKNCVDGLVVPIWRPFMDLTPGDKVLRGVIYFIVIAYCFLGVSIVADRFMSSIEVITSMERKIIVKRPGLDPLVVNVRIWNDTVSNLTLMALGSSAPEILLSIIEVVAKKFEAGDLGPNTIVGSAAFNLFMIIALCVAVIPPGEVRRQKHLDVFFVTATWSIFAYIWMYVILAVTSPGEIEIWEGLLTFAFFPLTVVTAWIADIKIIQTRFLPRRYRRGSHGVIATEGEEMKMLESNGITHSYKDFTQADLVDPAVRAFEEHRREFIELMREIRKKNPHMSPSDLQKQAEYEMITRGPKSRAFYRVQATRRLVGGGDIVKKRIDKEHNKAVDMLIQAQEKQIRDNTCKIFFDPAHYTVLENVGRFDVVVGRDGGPAGLTVMVDYYTEDGTANAGSDYIPVKGTLTFYPDDKHQDISIEIVDDDVFEEDEHFYLHLRNLRVRTKDGLILDPSRIGGLPVAQLEMPATATIMILDDDHAGVFSFEYDHFEIIESCGHLSLKVQRHSGARGKVIIPFKTVDGSAIAEKHYEAREGELVFDDNQTEAFIELGVIDTEQYERSDFFFIELGPPIWAKKMSDLSKVQERFQRRLEQKRRASVAVDVNESSEQGTPIPARSRIRAPSDFLGLDPNQRAVSASPNLSSRFKTRMGSWIAGMKGSDDGQLTTLTADQLEVAELGKPRLGDITRCQITIKESKEFQGIVDRMIRNANTKLMLGTSSWREQFIDALTVSADGGDGEDLGDGEEGGEISERIPPSCLDYFMHFLTMPWKLIFATIPPTDYWGGWACFMVSIFMIGLLTALVGDLASQFGCWVGLKDSITAISFVALGTSVPDTFASKVSAVQDKYADNSIGNVTGSNAVNVFLGIGIAWSLAAVYHYYNGTKFLVDPGNLGFSVLVFCLEACACITVIVLRRGKLVGGELGGPLGFRVLTSTFFVCLWLFYLTLSALEAYCIISY</sequence>
<keyword evidence="7 20" id="KW-0812">Transmembrane</keyword>
<evidence type="ECO:0000256" key="15">
    <source>
        <dbReference type="ARBA" id="ARBA00023065"/>
    </source>
</evidence>
<evidence type="ECO:0000256" key="14">
    <source>
        <dbReference type="ARBA" id="ARBA00023053"/>
    </source>
</evidence>
<comment type="subcellular location">
    <subcellularLocation>
        <location evidence="1">Cell membrane</location>
        <topology evidence="1">Multi-pass membrane protein</topology>
    </subcellularLocation>
</comment>
<keyword evidence="4" id="KW-0050">Antiport</keyword>
<accession>A0AAD5N161</accession>
<dbReference type="InterPro" id="IPR003644">
    <property type="entry name" value="Calx_beta"/>
</dbReference>
<dbReference type="InterPro" id="IPR044880">
    <property type="entry name" value="NCX_ion-bd_dom_sf"/>
</dbReference>
<feature type="transmembrane region" description="Helical" evidence="20">
    <location>
        <begin position="209"/>
        <end position="230"/>
    </location>
</feature>
<dbReference type="Pfam" id="PF03160">
    <property type="entry name" value="Calx-beta"/>
    <property type="match status" value="1"/>
</dbReference>
<dbReference type="GO" id="GO:0007154">
    <property type="term" value="P:cell communication"/>
    <property type="evidence" value="ECO:0007669"/>
    <property type="project" value="InterPro"/>
</dbReference>
<feature type="domain" description="Calx-beta" evidence="22">
    <location>
        <begin position="490"/>
        <end position="589"/>
    </location>
</feature>
<dbReference type="GO" id="GO:0005516">
    <property type="term" value="F:calmodulin binding"/>
    <property type="evidence" value="ECO:0007669"/>
    <property type="project" value="UniProtKB-KW"/>
</dbReference>
<dbReference type="Gene3D" id="2.60.40.2030">
    <property type="match status" value="2"/>
</dbReference>
<feature type="transmembrane region" description="Helical" evidence="20">
    <location>
        <begin position="911"/>
        <end position="931"/>
    </location>
</feature>
<dbReference type="NCBIfam" id="TIGR00845">
    <property type="entry name" value="caca"/>
    <property type="match status" value="1"/>
</dbReference>
<evidence type="ECO:0000256" key="4">
    <source>
        <dbReference type="ARBA" id="ARBA00022449"/>
    </source>
</evidence>
<dbReference type="PANTHER" id="PTHR11878:SF65">
    <property type="entry name" value="NA_CA-EXCHANGE PROTEIN, ISOFORM G"/>
    <property type="match status" value="1"/>
</dbReference>
<dbReference type="Pfam" id="PF01699">
    <property type="entry name" value="Na_Ca_ex"/>
    <property type="match status" value="2"/>
</dbReference>
<keyword evidence="8" id="KW-0479">Metal-binding</keyword>
<reference evidence="23" key="1">
    <citation type="submission" date="2021-06" db="EMBL/GenBank/DDBJ databases">
        <title>Parelaphostrongylus tenuis whole genome reference sequence.</title>
        <authorList>
            <person name="Garwood T.J."/>
            <person name="Larsen P.A."/>
            <person name="Fountain-Jones N.M."/>
            <person name="Garbe J.R."/>
            <person name="Macchietto M.G."/>
            <person name="Kania S.A."/>
            <person name="Gerhold R.W."/>
            <person name="Richards J.E."/>
            <person name="Wolf T.M."/>
        </authorList>
    </citation>
    <scope>NUCLEOTIDE SEQUENCE</scope>
    <source>
        <strain evidence="23">MNPRO001-30</strain>
        <tissue evidence="23">Meninges</tissue>
    </source>
</reference>
<dbReference type="Gene3D" id="1.20.1420.30">
    <property type="entry name" value="NCX, central ion-binding region"/>
    <property type="match status" value="2"/>
</dbReference>
<feature type="signal peptide" evidence="21">
    <location>
        <begin position="1"/>
        <end position="15"/>
    </location>
</feature>
<dbReference type="PANTHER" id="PTHR11878">
    <property type="entry name" value="SODIUM/CALCIUM EXCHANGER"/>
    <property type="match status" value="1"/>
</dbReference>
<evidence type="ECO:0000256" key="3">
    <source>
        <dbReference type="ARBA" id="ARBA00022448"/>
    </source>
</evidence>
<dbReference type="SMART" id="SM00237">
    <property type="entry name" value="Calx_beta"/>
    <property type="match status" value="2"/>
</dbReference>
<evidence type="ECO:0000256" key="6">
    <source>
        <dbReference type="ARBA" id="ARBA00022568"/>
    </source>
</evidence>
<proteinExistence type="inferred from homology"/>
<keyword evidence="24" id="KW-1185">Reference proteome</keyword>
<keyword evidence="6" id="KW-0109">Calcium transport</keyword>
<keyword evidence="16 20" id="KW-0472">Membrane</keyword>
<evidence type="ECO:0000256" key="5">
    <source>
        <dbReference type="ARBA" id="ARBA00022475"/>
    </source>
</evidence>
<feature type="transmembrane region" description="Helical" evidence="20">
    <location>
        <begin position="879"/>
        <end position="899"/>
    </location>
</feature>
<evidence type="ECO:0000256" key="19">
    <source>
        <dbReference type="ARBA" id="ARBA00033667"/>
    </source>
</evidence>
<evidence type="ECO:0000256" key="1">
    <source>
        <dbReference type="ARBA" id="ARBA00004651"/>
    </source>
</evidence>
<dbReference type="EMBL" id="JAHQIW010003685">
    <property type="protein sequence ID" value="KAJ1359736.1"/>
    <property type="molecule type" value="Genomic_DNA"/>
</dbReference>
<evidence type="ECO:0000256" key="7">
    <source>
        <dbReference type="ARBA" id="ARBA00022692"/>
    </source>
</evidence>
<evidence type="ECO:0000256" key="11">
    <source>
        <dbReference type="ARBA" id="ARBA00022837"/>
    </source>
</evidence>
<dbReference type="GO" id="GO:0046872">
    <property type="term" value="F:metal ion binding"/>
    <property type="evidence" value="ECO:0007669"/>
    <property type="project" value="UniProtKB-KW"/>
</dbReference>
<gene>
    <name evidence="23" type="ORF">KIN20_018522</name>
</gene>
<comment type="caution">
    <text evidence="23">The sequence shown here is derived from an EMBL/GenBank/DDBJ whole genome shotgun (WGS) entry which is preliminary data.</text>
</comment>
<feature type="domain" description="Calx-beta" evidence="22">
    <location>
        <begin position="360"/>
        <end position="459"/>
    </location>
</feature>
<keyword evidence="10" id="KW-0677">Repeat</keyword>
<dbReference type="GO" id="GO:0098794">
    <property type="term" value="C:postsynapse"/>
    <property type="evidence" value="ECO:0007669"/>
    <property type="project" value="TreeGrafter"/>
</dbReference>
<evidence type="ECO:0000256" key="20">
    <source>
        <dbReference type="SAM" id="Phobius"/>
    </source>
</evidence>
<evidence type="ECO:0000256" key="2">
    <source>
        <dbReference type="ARBA" id="ARBA00007489"/>
    </source>
</evidence>
<dbReference type="InterPro" id="IPR038081">
    <property type="entry name" value="CalX-like_sf"/>
</dbReference>
<name>A0AAD5N161_PARTN</name>
<dbReference type="Pfam" id="PF16494">
    <property type="entry name" value="Na_Ca_ex_C"/>
    <property type="match status" value="1"/>
</dbReference>
<protein>
    <recommendedName>
        <fullName evidence="22">Calx-beta domain-containing protein</fullName>
    </recommendedName>
</protein>
<dbReference type="GO" id="GO:0030424">
    <property type="term" value="C:axon"/>
    <property type="evidence" value="ECO:0007669"/>
    <property type="project" value="TreeGrafter"/>
</dbReference>
<dbReference type="InterPro" id="IPR051171">
    <property type="entry name" value="CaCA"/>
</dbReference>
<dbReference type="InterPro" id="IPR032452">
    <property type="entry name" value="Na_Ca_Ex_C-exten"/>
</dbReference>
<dbReference type="GO" id="GO:0005432">
    <property type="term" value="F:calcium:sodium antiporter activity"/>
    <property type="evidence" value="ECO:0007669"/>
    <property type="project" value="InterPro"/>
</dbReference>
<dbReference type="InterPro" id="IPR004836">
    <property type="entry name" value="Na_Ca_Ex"/>
</dbReference>
<feature type="chain" id="PRO_5041899175" description="Calx-beta domain-containing protein" evidence="21">
    <location>
        <begin position="16"/>
        <end position="976"/>
    </location>
</feature>
<dbReference type="SUPFAM" id="SSF141072">
    <property type="entry name" value="CalX-like"/>
    <property type="match status" value="2"/>
</dbReference>
<keyword evidence="11" id="KW-0106">Calcium</keyword>
<dbReference type="AlphaFoldDB" id="A0AAD5N161"/>
<dbReference type="GO" id="GO:0042383">
    <property type="term" value="C:sarcolemma"/>
    <property type="evidence" value="ECO:0007669"/>
    <property type="project" value="TreeGrafter"/>
</dbReference>
<evidence type="ECO:0000256" key="12">
    <source>
        <dbReference type="ARBA" id="ARBA00022860"/>
    </source>
</evidence>
<comment type="similarity">
    <text evidence="2">Belongs to the Ca(2+):cation antiporter (CaCA) (TC 2.A.19) family. SLC8 subfamily.</text>
</comment>
<keyword evidence="14" id="KW-0915">Sodium</keyword>
<keyword evidence="17" id="KW-0325">Glycoprotein</keyword>
<evidence type="ECO:0000256" key="9">
    <source>
        <dbReference type="ARBA" id="ARBA00022729"/>
    </source>
</evidence>
<keyword evidence="15" id="KW-0406">Ion transport</keyword>
<dbReference type="PRINTS" id="PR01259">
    <property type="entry name" value="NACAEXCHNGR"/>
</dbReference>
<evidence type="ECO:0000256" key="16">
    <source>
        <dbReference type="ARBA" id="ARBA00023136"/>
    </source>
</evidence>
<dbReference type="InterPro" id="IPR004837">
    <property type="entry name" value="NaCa_Exmemb"/>
</dbReference>
<feature type="transmembrane region" description="Helical" evidence="20">
    <location>
        <begin position="143"/>
        <end position="164"/>
    </location>
</feature>
<dbReference type="GO" id="GO:0098703">
    <property type="term" value="P:calcium ion import across plasma membrane"/>
    <property type="evidence" value="ECO:0007669"/>
    <property type="project" value="TreeGrafter"/>
</dbReference>
<evidence type="ECO:0000256" key="13">
    <source>
        <dbReference type="ARBA" id="ARBA00022989"/>
    </source>
</evidence>
<evidence type="ECO:0000256" key="18">
    <source>
        <dbReference type="ARBA" id="ARBA00023201"/>
    </source>
</evidence>
<keyword evidence="12" id="KW-0112">Calmodulin-binding</keyword>
<feature type="transmembrane region" description="Helical" evidence="20">
    <location>
        <begin position="176"/>
        <end position="197"/>
    </location>
</feature>
<feature type="transmembrane region" description="Helical" evidence="20">
    <location>
        <begin position="48"/>
        <end position="69"/>
    </location>
</feature>
<keyword evidence="18" id="KW-0739">Sodium transport</keyword>
<evidence type="ECO:0000256" key="8">
    <source>
        <dbReference type="ARBA" id="ARBA00022723"/>
    </source>
</evidence>
<evidence type="ECO:0000256" key="10">
    <source>
        <dbReference type="ARBA" id="ARBA00022737"/>
    </source>
</evidence>
<evidence type="ECO:0000313" key="23">
    <source>
        <dbReference type="EMBL" id="KAJ1359736.1"/>
    </source>
</evidence>
<keyword evidence="3" id="KW-0813">Transport</keyword>
<feature type="transmembrane region" description="Helical" evidence="20">
    <location>
        <begin position="943"/>
        <end position="962"/>
    </location>
</feature>
<dbReference type="Proteomes" id="UP001196413">
    <property type="component" value="Unassembled WGS sequence"/>
</dbReference>
<evidence type="ECO:0000259" key="22">
    <source>
        <dbReference type="SMART" id="SM00237"/>
    </source>
</evidence>
<comment type="catalytic activity">
    <reaction evidence="19">
        <text>Ca(2+)(in) + 3 Na(+)(out) = Ca(2+)(out) + 3 Na(+)(in)</text>
        <dbReference type="Rhea" id="RHEA:69955"/>
        <dbReference type="ChEBI" id="CHEBI:29101"/>
        <dbReference type="ChEBI" id="CHEBI:29108"/>
    </reaction>
</comment>
<keyword evidence="9 21" id="KW-0732">Signal</keyword>
<evidence type="ECO:0000256" key="21">
    <source>
        <dbReference type="SAM" id="SignalP"/>
    </source>
</evidence>
<evidence type="ECO:0000256" key="17">
    <source>
        <dbReference type="ARBA" id="ARBA00023180"/>
    </source>
</evidence>
<organism evidence="23 24">
    <name type="scientific">Parelaphostrongylus tenuis</name>
    <name type="common">Meningeal worm</name>
    <dbReference type="NCBI Taxonomy" id="148309"/>
    <lineage>
        <taxon>Eukaryota</taxon>
        <taxon>Metazoa</taxon>
        <taxon>Ecdysozoa</taxon>
        <taxon>Nematoda</taxon>
        <taxon>Chromadorea</taxon>
        <taxon>Rhabditida</taxon>
        <taxon>Rhabditina</taxon>
        <taxon>Rhabditomorpha</taxon>
        <taxon>Strongyloidea</taxon>
        <taxon>Metastrongylidae</taxon>
        <taxon>Parelaphostrongylus</taxon>
    </lineage>
</organism>